<proteinExistence type="predicted"/>
<dbReference type="AlphaFoldDB" id="A0A2P5AUY5"/>
<accession>A0A2P5AUY5</accession>
<evidence type="ECO:0000313" key="2">
    <source>
        <dbReference type="Proteomes" id="UP000237105"/>
    </source>
</evidence>
<keyword evidence="2" id="KW-1185">Reference proteome</keyword>
<gene>
    <name evidence="1" type="ORF">PanWU01x14_297950</name>
</gene>
<comment type="caution">
    <text evidence="1">The sequence shown here is derived from an EMBL/GenBank/DDBJ whole genome shotgun (WGS) entry which is preliminary data.</text>
</comment>
<dbReference type="Proteomes" id="UP000237105">
    <property type="component" value="Unassembled WGS sequence"/>
</dbReference>
<sequence>METIHNFQIKSLYVSLEGMTRMVAMTYAQVRNLDESYRKEPSTSRTTLGLFDDKYLSKEENLEWINKERSQDNTCESSPFEIQIILLPSFIKDHIYDDPIWPKSTLSPQKLSFKLTKYLNQD</sequence>
<dbReference type="EMBL" id="JXTB01000440">
    <property type="protein sequence ID" value="PON40362.1"/>
    <property type="molecule type" value="Genomic_DNA"/>
</dbReference>
<name>A0A2P5AUY5_PARAD</name>
<evidence type="ECO:0000313" key="1">
    <source>
        <dbReference type="EMBL" id="PON40362.1"/>
    </source>
</evidence>
<reference evidence="2" key="1">
    <citation type="submission" date="2016-06" db="EMBL/GenBank/DDBJ databases">
        <title>Parallel loss of symbiosis genes in relatives of nitrogen-fixing non-legume Parasponia.</title>
        <authorList>
            <person name="Van Velzen R."/>
            <person name="Holmer R."/>
            <person name="Bu F."/>
            <person name="Rutten L."/>
            <person name="Van Zeijl A."/>
            <person name="Liu W."/>
            <person name="Santuari L."/>
            <person name="Cao Q."/>
            <person name="Sharma T."/>
            <person name="Shen D."/>
            <person name="Roswanjaya Y."/>
            <person name="Wardhani T."/>
            <person name="Kalhor M.S."/>
            <person name="Jansen J."/>
            <person name="Van den Hoogen J."/>
            <person name="Gungor B."/>
            <person name="Hartog M."/>
            <person name="Hontelez J."/>
            <person name="Verver J."/>
            <person name="Yang W.-C."/>
            <person name="Schijlen E."/>
            <person name="Repin R."/>
            <person name="Schilthuizen M."/>
            <person name="Schranz E."/>
            <person name="Heidstra R."/>
            <person name="Miyata K."/>
            <person name="Fedorova E."/>
            <person name="Kohlen W."/>
            <person name="Bisseling T."/>
            <person name="Smit S."/>
            <person name="Geurts R."/>
        </authorList>
    </citation>
    <scope>NUCLEOTIDE SEQUENCE [LARGE SCALE GENOMIC DNA]</scope>
    <source>
        <strain evidence="2">cv. WU1-14</strain>
    </source>
</reference>
<organism evidence="1 2">
    <name type="scientific">Parasponia andersonii</name>
    <name type="common">Sponia andersonii</name>
    <dbReference type="NCBI Taxonomy" id="3476"/>
    <lineage>
        <taxon>Eukaryota</taxon>
        <taxon>Viridiplantae</taxon>
        <taxon>Streptophyta</taxon>
        <taxon>Embryophyta</taxon>
        <taxon>Tracheophyta</taxon>
        <taxon>Spermatophyta</taxon>
        <taxon>Magnoliopsida</taxon>
        <taxon>eudicotyledons</taxon>
        <taxon>Gunneridae</taxon>
        <taxon>Pentapetalae</taxon>
        <taxon>rosids</taxon>
        <taxon>fabids</taxon>
        <taxon>Rosales</taxon>
        <taxon>Cannabaceae</taxon>
        <taxon>Parasponia</taxon>
    </lineage>
</organism>
<protein>
    <submittedName>
        <fullName evidence="1">Uncharacterized protein</fullName>
    </submittedName>
</protein>